<feature type="region of interest" description="Disordered" evidence="4">
    <location>
        <begin position="1039"/>
        <end position="1088"/>
    </location>
</feature>
<organism evidence="5 6">
    <name type="scientific">Anaeromyces robustus</name>
    <dbReference type="NCBI Taxonomy" id="1754192"/>
    <lineage>
        <taxon>Eukaryota</taxon>
        <taxon>Fungi</taxon>
        <taxon>Fungi incertae sedis</taxon>
        <taxon>Chytridiomycota</taxon>
        <taxon>Chytridiomycota incertae sedis</taxon>
        <taxon>Neocallimastigomycetes</taxon>
        <taxon>Neocallimastigales</taxon>
        <taxon>Neocallimastigaceae</taxon>
        <taxon>Anaeromyces</taxon>
    </lineage>
</organism>
<protein>
    <submittedName>
        <fullName evidence="5">WD40 repeat-like protein</fullName>
    </submittedName>
</protein>
<feature type="repeat" description="WD" evidence="3">
    <location>
        <begin position="259"/>
        <end position="300"/>
    </location>
</feature>
<comment type="caution">
    <text evidence="5">The sequence shown here is derived from an EMBL/GenBank/DDBJ whole genome shotgun (WGS) entry which is preliminary data.</text>
</comment>
<feature type="region of interest" description="Disordered" evidence="4">
    <location>
        <begin position="721"/>
        <end position="742"/>
    </location>
</feature>
<evidence type="ECO:0000313" key="5">
    <source>
        <dbReference type="EMBL" id="ORX81866.1"/>
    </source>
</evidence>
<dbReference type="STRING" id="1754192.A0A1Y1X8W8"/>
<sequence length="1142" mass="133006">MFNQIRRQSKAFTQIIQKAPLIQKNETQEIPTELKVPDGSFNGENIRIAGRRLIFLTLKHCLTLENEIVCFDISYDNDLLVSCSENILFIWNLKTLEIEQKIEIKLRNKRGEKEFVKITNCAISVDGKYIITIMPSKMAIWNRNTGKLSMLIELSIETHYIKFSDNGGEYLYVSGEDGIIRSWDWKAGKQTSLKLYHPASVRTFDFTHSDPSRFICGRVDGYCTTWDFEKKEVIDNIIPEPTWNEKKNEANRGGWINPESNHTGSILCLKIAPNKRLLATGSMDFTCKLWNIASYSKDTETVKNERLKEYIDFNGLIDITYPYEKERLGIRIGEVPICTGFHADVMFTYRHEAPVTILEFNRTSDILYTGSVDSTCRLWSTRKGELIFQINLPDHPQSLYVTPGLSNDMLYVTCQNRLLVFDVKAPTQEKDLPIYWRAGQELDSDQHFFGGNEFMGEIEKEKPPFEIDEDGNEIDKNDVTKINPKKGKYTFEEVRKLLSHGLIRDTYIKTMVEESNIKLPIKQLYSNIKKYNINITQVLRSIINDKYKPSDVIKALYSRNTKILKLFARIVNEGQSLDGVMSVLGYKKTTQEVLDNTYIFLSNEDIRPITTLELREMIKNDVFKYAFNQMFNNLSPDTIINDEDMIHNVLHFIPSKQIKLIKDFQKNELSNKIFMEDLDPKKSLPARYPNFKRSDVKHEVKSITPTNLNIGRMKRFDEYKAKSKTIPEKTQEPETEKDTEEPLEIDNSKYLPLNTKLGQLTKEQKRDLIDLYMDKLFGAGSNDKEWKSSGNILHYERYLQAKGLNIRWPYPAYKKKKRYPINDIRHSRLSHVYIQPILINQTKKNERELGLSQLIVGKKMEIQDKRPDLYYNNNMNNLRKVSKTYYTKEFNISDNSSIKVKSLQKLNKVDENKNNYSTYSTHNQSNYPQIINGGDNYLNIQQQQSNNKNFPTSIEKDKSKNNENSVINTNIRRLSNISTLYKTPSPKKNEEPKKLVFHNVMQINSFNDYKDDIEQIEKAILLSKNENISNINVNVNNIVNNDNNNIDENNDNNYTKVNDNNNDKDNQSLNNDDNQHLNTNSNNFTNNSLINEEVDDRLKEQRDILLANEFENEKKLDYHPFMNSTQKIGSEQKIIKFCNKIS</sequence>
<feature type="compositionally biased region" description="Low complexity" evidence="4">
    <location>
        <begin position="1039"/>
        <end position="1060"/>
    </location>
</feature>
<dbReference type="InterPro" id="IPR001680">
    <property type="entry name" value="WD40_rpt"/>
</dbReference>
<gene>
    <name evidence="5" type="ORF">BCR32DRAFT_268035</name>
</gene>
<dbReference type="PROSITE" id="PS50082">
    <property type="entry name" value="WD_REPEATS_2"/>
    <property type="match status" value="2"/>
</dbReference>
<evidence type="ECO:0000256" key="4">
    <source>
        <dbReference type="SAM" id="MobiDB-lite"/>
    </source>
</evidence>
<dbReference type="Proteomes" id="UP000193944">
    <property type="component" value="Unassembled WGS sequence"/>
</dbReference>
<dbReference type="PANTHER" id="PTHR19848:SF8">
    <property type="entry name" value="F-BOX AND WD REPEAT DOMAIN CONTAINING 7"/>
    <property type="match status" value="1"/>
</dbReference>
<dbReference type="InterPro" id="IPR011047">
    <property type="entry name" value="Quinoprotein_ADH-like_sf"/>
</dbReference>
<reference evidence="5 6" key="2">
    <citation type="submission" date="2016-08" db="EMBL/GenBank/DDBJ databases">
        <title>Pervasive Adenine N6-methylation of Active Genes in Fungi.</title>
        <authorList>
            <consortium name="DOE Joint Genome Institute"/>
            <person name="Mondo S.J."/>
            <person name="Dannebaum R.O."/>
            <person name="Kuo R.C."/>
            <person name="Labutti K."/>
            <person name="Haridas S."/>
            <person name="Kuo A."/>
            <person name="Salamov A."/>
            <person name="Ahrendt S.R."/>
            <person name="Lipzen A."/>
            <person name="Sullivan W."/>
            <person name="Andreopoulos W.B."/>
            <person name="Clum A."/>
            <person name="Lindquist E."/>
            <person name="Daum C."/>
            <person name="Ramamoorthy G.K."/>
            <person name="Gryganskyi A."/>
            <person name="Culley D."/>
            <person name="Magnuson J.K."/>
            <person name="James T.Y."/>
            <person name="O'Malley M.A."/>
            <person name="Stajich J.E."/>
            <person name="Spatafora J.W."/>
            <person name="Visel A."/>
            <person name="Grigoriev I.V."/>
        </authorList>
    </citation>
    <scope>NUCLEOTIDE SEQUENCE [LARGE SCALE GENOMIC DNA]</scope>
    <source>
        <strain evidence="5 6">S4</strain>
    </source>
</reference>
<evidence type="ECO:0000313" key="6">
    <source>
        <dbReference type="Proteomes" id="UP000193944"/>
    </source>
</evidence>
<dbReference type="PROSITE" id="PS00678">
    <property type="entry name" value="WD_REPEATS_1"/>
    <property type="match status" value="1"/>
</dbReference>
<feature type="compositionally biased region" description="Low complexity" evidence="4">
    <location>
        <begin position="1067"/>
        <end position="1088"/>
    </location>
</feature>
<keyword evidence="6" id="KW-1185">Reference proteome</keyword>
<feature type="compositionally biased region" description="Basic and acidic residues" evidence="4">
    <location>
        <begin position="721"/>
        <end position="736"/>
    </location>
</feature>
<dbReference type="Gene3D" id="2.130.10.10">
    <property type="entry name" value="YVTN repeat-like/Quinoprotein amine dehydrogenase"/>
    <property type="match status" value="3"/>
</dbReference>
<dbReference type="AlphaFoldDB" id="A0A1Y1X8W8"/>
<evidence type="ECO:0000256" key="1">
    <source>
        <dbReference type="ARBA" id="ARBA00022574"/>
    </source>
</evidence>
<dbReference type="InterPro" id="IPR019775">
    <property type="entry name" value="WD40_repeat_CS"/>
</dbReference>
<evidence type="ECO:0000256" key="2">
    <source>
        <dbReference type="ARBA" id="ARBA00022737"/>
    </source>
</evidence>
<dbReference type="OrthoDB" id="400at2759"/>
<dbReference type="SUPFAM" id="SSF50998">
    <property type="entry name" value="Quinoprotein alcohol dehydrogenase-like"/>
    <property type="match status" value="1"/>
</dbReference>
<dbReference type="EMBL" id="MCFG01000109">
    <property type="protein sequence ID" value="ORX81866.1"/>
    <property type="molecule type" value="Genomic_DNA"/>
</dbReference>
<dbReference type="SMART" id="SM00320">
    <property type="entry name" value="WD40"/>
    <property type="match status" value="6"/>
</dbReference>
<reference evidence="5 6" key="1">
    <citation type="submission" date="2016-08" db="EMBL/GenBank/DDBJ databases">
        <title>A Parts List for Fungal Cellulosomes Revealed by Comparative Genomics.</title>
        <authorList>
            <consortium name="DOE Joint Genome Institute"/>
            <person name="Haitjema C.H."/>
            <person name="Gilmore S.P."/>
            <person name="Henske J.K."/>
            <person name="Solomon K.V."/>
            <person name="De Groot R."/>
            <person name="Kuo A."/>
            <person name="Mondo S.J."/>
            <person name="Salamov A.A."/>
            <person name="Labutti K."/>
            <person name="Zhao Z."/>
            <person name="Chiniquy J."/>
            <person name="Barry K."/>
            <person name="Brewer H.M."/>
            <person name="Purvine S.O."/>
            <person name="Wright A.T."/>
            <person name="Boxma B."/>
            <person name="Van Alen T."/>
            <person name="Hackstein J.H."/>
            <person name="Baker S.E."/>
            <person name="Grigoriev I.V."/>
            <person name="O'Malley M.A."/>
        </authorList>
    </citation>
    <scope>NUCLEOTIDE SEQUENCE [LARGE SCALE GENOMIC DNA]</scope>
    <source>
        <strain evidence="5 6">S4</strain>
    </source>
</reference>
<feature type="repeat" description="WD" evidence="3">
    <location>
        <begin position="348"/>
        <end position="389"/>
    </location>
</feature>
<dbReference type="Pfam" id="PF00400">
    <property type="entry name" value="WD40"/>
    <property type="match status" value="3"/>
</dbReference>
<evidence type="ECO:0000256" key="3">
    <source>
        <dbReference type="PROSITE-ProRule" id="PRU00221"/>
    </source>
</evidence>
<accession>A0A1Y1X8W8</accession>
<keyword evidence="2" id="KW-0677">Repeat</keyword>
<dbReference type="InterPro" id="IPR015943">
    <property type="entry name" value="WD40/YVTN_repeat-like_dom_sf"/>
</dbReference>
<keyword evidence="1 3" id="KW-0853">WD repeat</keyword>
<dbReference type="PANTHER" id="PTHR19848">
    <property type="entry name" value="WD40 REPEAT PROTEIN"/>
    <property type="match status" value="1"/>
</dbReference>
<dbReference type="PROSITE" id="PS50294">
    <property type="entry name" value="WD_REPEATS_REGION"/>
    <property type="match status" value="2"/>
</dbReference>
<name>A0A1Y1X8W8_9FUNG</name>
<proteinExistence type="predicted"/>